<feature type="domain" description="EccD-like transmembrane" evidence="7">
    <location>
        <begin position="116"/>
        <end position="443"/>
    </location>
</feature>
<sequence>MSGYCRVTITGPERWADLALPSGVPVASLIPQVLRVCSPETEGTEPARWALTTVDGAIVTPEETLSGAGVLDGDVLLLRRDLRRERPARIDDVRGAVEDRVDETARIWRPRTTFTFGVLLAAIGPLLVLTAMLFVRPSMVNLAVAPAGMLFSLGGMWVACRRSMWVSAHALLVTAGAWGALSAALPVPVVAEDPAPAVVAVFACVGLLVVAVWGWRINPLALPYLSGLALITVAVGTACAVSLFTDVTQAVRGLALLLAVCVGVLPRIALAMGGLSNLDYEVRHSGSTGTERFEESLRDSDLLLLGAVIGAAVAAAATVPLLAYAGDGLPDLVVAALVGLLLIMRSRFFDRVSHVLPLRLGGVLSLAVVGVAAVTDRLPVLLPWLSGIALVAGVAVAAISWIDLPDVPRASLRRLLNGVEIAVVMGLCVALAWAMGLFGLVATLAG</sequence>
<comment type="similarity">
    <text evidence="2">Belongs to the EccD/Snm4 family.</text>
</comment>
<reference evidence="8" key="1">
    <citation type="submission" date="2020-10" db="EMBL/GenBank/DDBJ databases">
        <title>De novo genome project of the cellulose decomposer Thermobifida halotolerans type strain.</title>
        <authorList>
            <person name="Nagy I."/>
            <person name="Horvath B."/>
            <person name="Kukolya J."/>
            <person name="Nagy I."/>
            <person name="Orsini M."/>
        </authorList>
    </citation>
    <scope>NUCLEOTIDE SEQUENCE</scope>
    <source>
        <strain evidence="8">DSM 44931</strain>
    </source>
</reference>
<evidence type="ECO:0000256" key="5">
    <source>
        <dbReference type="ARBA" id="ARBA00022989"/>
    </source>
</evidence>
<dbReference type="Pfam" id="PF19053">
    <property type="entry name" value="EccD"/>
    <property type="match status" value="1"/>
</dbReference>
<dbReference type="AlphaFoldDB" id="A0A399FVS8"/>
<dbReference type="Pfam" id="PF08817">
    <property type="entry name" value="YukD"/>
    <property type="match status" value="1"/>
</dbReference>
<keyword evidence="4" id="KW-0812">Transmembrane</keyword>
<dbReference type="NCBIfam" id="TIGR03920">
    <property type="entry name" value="T7SS_EccD"/>
    <property type="match status" value="1"/>
</dbReference>
<keyword evidence="9" id="KW-1185">Reference proteome</keyword>
<evidence type="ECO:0000256" key="1">
    <source>
        <dbReference type="ARBA" id="ARBA00004651"/>
    </source>
</evidence>
<dbReference type="Gene3D" id="3.10.20.90">
    <property type="entry name" value="Phosphatidylinositol 3-kinase Catalytic Subunit, Chain A, domain 1"/>
    <property type="match status" value="1"/>
</dbReference>
<name>A0A399FVS8_9ACTN</name>
<evidence type="ECO:0000313" key="9">
    <source>
        <dbReference type="Proteomes" id="UP000265719"/>
    </source>
</evidence>
<evidence type="ECO:0000256" key="3">
    <source>
        <dbReference type="ARBA" id="ARBA00022475"/>
    </source>
</evidence>
<keyword evidence="3" id="KW-1003">Cell membrane</keyword>
<keyword evidence="5" id="KW-1133">Transmembrane helix</keyword>
<dbReference type="KEGG" id="thao:NI17_020165"/>
<dbReference type="OrthoDB" id="4775372at2"/>
<dbReference type="InterPro" id="IPR044049">
    <property type="entry name" value="EccD_transm"/>
</dbReference>
<evidence type="ECO:0000256" key="6">
    <source>
        <dbReference type="ARBA" id="ARBA00023136"/>
    </source>
</evidence>
<evidence type="ECO:0000259" key="7">
    <source>
        <dbReference type="Pfam" id="PF19053"/>
    </source>
</evidence>
<dbReference type="GO" id="GO:0005886">
    <property type="term" value="C:plasma membrane"/>
    <property type="evidence" value="ECO:0007669"/>
    <property type="project" value="UniProtKB-SubCell"/>
</dbReference>
<gene>
    <name evidence="8" type="primary">eccD</name>
    <name evidence="8" type="ORF">NI17_020165</name>
</gene>
<comment type="subcellular location">
    <subcellularLocation>
        <location evidence="1">Cell membrane</location>
        <topology evidence="1">Multi-pass membrane protein</topology>
    </subcellularLocation>
</comment>
<evidence type="ECO:0000256" key="2">
    <source>
        <dbReference type="ARBA" id="ARBA00006162"/>
    </source>
</evidence>
<dbReference type="InterPro" id="IPR024962">
    <property type="entry name" value="YukD-like"/>
</dbReference>
<evidence type="ECO:0000313" key="8">
    <source>
        <dbReference type="EMBL" id="UOE19047.1"/>
    </source>
</evidence>
<dbReference type="Proteomes" id="UP000265719">
    <property type="component" value="Chromosome"/>
</dbReference>
<accession>A0A399FVS8</accession>
<evidence type="ECO:0000256" key="4">
    <source>
        <dbReference type="ARBA" id="ARBA00022692"/>
    </source>
</evidence>
<dbReference type="InterPro" id="IPR006707">
    <property type="entry name" value="T7SS_EccD"/>
</dbReference>
<dbReference type="EMBL" id="CP063196">
    <property type="protein sequence ID" value="UOE19047.1"/>
    <property type="molecule type" value="Genomic_DNA"/>
</dbReference>
<organism evidence="8 9">
    <name type="scientific">Thermobifida halotolerans</name>
    <dbReference type="NCBI Taxonomy" id="483545"/>
    <lineage>
        <taxon>Bacteria</taxon>
        <taxon>Bacillati</taxon>
        <taxon>Actinomycetota</taxon>
        <taxon>Actinomycetes</taxon>
        <taxon>Streptosporangiales</taxon>
        <taxon>Nocardiopsidaceae</taxon>
        <taxon>Thermobifida</taxon>
    </lineage>
</organism>
<proteinExistence type="inferred from homology"/>
<keyword evidence="6" id="KW-0472">Membrane</keyword>
<protein>
    <submittedName>
        <fullName evidence="8">Type VII secretion integral membrane protein EccD</fullName>
    </submittedName>
</protein>